<dbReference type="Gene3D" id="3.30.160.60">
    <property type="entry name" value="Classic Zinc Finger"/>
    <property type="match status" value="1"/>
</dbReference>
<accession>A0ABR4A1J3</accession>
<evidence type="ECO:0000256" key="1">
    <source>
        <dbReference type="PROSITE-ProRule" id="PRU00042"/>
    </source>
</evidence>
<dbReference type="InterPro" id="IPR036236">
    <property type="entry name" value="Znf_C2H2_sf"/>
</dbReference>
<dbReference type="InterPro" id="IPR013087">
    <property type="entry name" value="Znf_C2H2_type"/>
</dbReference>
<organism evidence="3 4">
    <name type="scientific">Stereocaulon virgatum</name>
    <dbReference type="NCBI Taxonomy" id="373712"/>
    <lineage>
        <taxon>Eukaryota</taxon>
        <taxon>Fungi</taxon>
        <taxon>Dikarya</taxon>
        <taxon>Ascomycota</taxon>
        <taxon>Pezizomycotina</taxon>
        <taxon>Lecanoromycetes</taxon>
        <taxon>OSLEUM clade</taxon>
        <taxon>Lecanoromycetidae</taxon>
        <taxon>Lecanorales</taxon>
        <taxon>Lecanorineae</taxon>
        <taxon>Stereocaulaceae</taxon>
        <taxon>Stereocaulon</taxon>
    </lineage>
</organism>
<sequence length="260" mass="29284">MIWHHYVNLQDSILDPPVSTTVPTSITCSTSSGSATPSQAPQLFPDHTYSDFLPAQTIQIPELDPGLNTFFDHDNNVEYEQLAATCWEFDPFFSVPGANKITHSLETPLSMSPVPHTSLDHQFSINSLGRTGSGTAPLPVSEYSCSSPTEAQDVQSLIGTEHDVPKRPIPYHCSTCSKTFSHRHKLHKHEKSHRRDFKCEISTCTSGGFYCQKDLVRHLDSCHKDVAQAERYCCPHMECEYAIKGFPRRDNCQRHIRTQH</sequence>
<proteinExistence type="predicted"/>
<dbReference type="PROSITE" id="PS00028">
    <property type="entry name" value="ZINC_FINGER_C2H2_1"/>
    <property type="match status" value="1"/>
</dbReference>
<feature type="domain" description="C2H2-type" evidence="2">
    <location>
        <begin position="171"/>
        <end position="198"/>
    </location>
</feature>
<comment type="caution">
    <text evidence="3">The sequence shown here is derived from an EMBL/GenBank/DDBJ whole genome shotgun (WGS) entry which is preliminary data.</text>
</comment>
<keyword evidence="1" id="KW-0862">Zinc</keyword>
<gene>
    <name evidence="3" type="ORF">N7G274_008373</name>
</gene>
<protein>
    <recommendedName>
        <fullName evidence="2">C2H2-type domain-containing protein</fullName>
    </recommendedName>
</protein>
<evidence type="ECO:0000313" key="4">
    <source>
        <dbReference type="Proteomes" id="UP001590950"/>
    </source>
</evidence>
<evidence type="ECO:0000313" key="3">
    <source>
        <dbReference type="EMBL" id="KAL2038851.1"/>
    </source>
</evidence>
<dbReference type="Proteomes" id="UP001590950">
    <property type="component" value="Unassembled WGS sequence"/>
</dbReference>
<reference evidence="3 4" key="1">
    <citation type="submission" date="2024-09" db="EMBL/GenBank/DDBJ databases">
        <title>Rethinking Asexuality: The Enigmatic Case of Functional Sexual Genes in Lepraria (Stereocaulaceae).</title>
        <authorList>
            <person name="Doellman M."/>
            <person name="Sun Y."/>
            <person name="Barcenas-Pena A."/>
            <person name="Lumbsch H.T."/>
            <person name="Grewe F."/>
        </authorList>
    </citation>
    <scope>NUCLEOTIDE SEQUENCE [LARGE SCALE GENOMIC DNA]</scope>
    <source>
        <strain evidence="3 4">Mercado 3170</strain>
    </source>
</reference>
<name>A0ABR4A1J3_9LECA</name>
<dbReference type="EMBL" id="JBEFKJ010000029">
    <property type="protein sequence ID" value="KAL2038851.1"/>
    <property type="molecule type" value="Genomic_DNA"/>
</dbReference>
<evidence type="ECO:0000259" key="2">
    <source>
        <dbReference type="PROSITE" id="PS50157"/>
    </source>
</evidence>
<dbReference type="PROSITE" id="PS50157">
    <property type="entry name" value="ZINC_FINGER_C2H2_2"/>
    <property type="match status" value="1"/>
</dbReference>
<dbReference type="SMART" id="SM00355">
    <property type="entry name" value="ZnF_C2H2"/>
    <property type="match status" value="3"/>
</dbReference>
<keyword evidence="4" id="KW-1185">Reference proteome</keyword>
<keyword evidence="1" id="KW-0479">Metal-binding</keyword>
<keyword evidence="1" id="KW-0863">Zinc-finger</keyword>
<dbReference type="SUPFAM" id="SSF57667">
    <property type="entry name" value="beta-beta-alpha zinc fingers"/>
    <property type="match status" value="1"/>
</dbReference>